<protein>
    <submittedName>
        <fullName evidence="2">Membrane protein</fullName>
    </submittedName>
</protein>
<dbReference type="AlphaFoldDB" id="A0AA37TQX2"/>
<reference evidence="2 3" key="1">
    <citation type="journal article" date="2014" name="Int. J. Syst. Evol. Microbiol.">
        <title>Complete genome sequence of Corynebacterium casei LMG S-19264T (=DSM 44701T), isolated from a smear-ripened cheese.</title>
        <authorList>
            <consortium name="US DOE Joint Genome Institute (JGI-PGF)"/>
            <person name="Walter F."/>
            <person name="Albersmeier A."/>
            <person name="Kalinowski J."/>
            <person name="Ruckert C."/>
        </authorList>
    </citation>
    <scope>NUCLEOTIDE SEQUENCE [LARGE SCALE GENOMIC DNA]</scope>
    <source>
        <strain evidence="2 3">NBRC 111766</strain>
    </source>
</reference>
<accession>A0AA37TQX2</accession>
<proteinExistence type="predicted"/>
<keyword evidence="3" id="KW-1185">Reference proteome</keyword>
<organism evidence="2 3">
    <name type="scientific">Cypionkella aquatica</name>
    <dbReference type="NCBI Taxonomy" id="1756042"/>
    <lineage>
        <taxon>Bacteria</taxon>
        <taxon>Pseudomonadati</taxon>
        <taxon>Pseudomonadota</taxon>
        <taxon>Alphaproteobacteria</taxon>
        <taxon>Rhodobacterales</taxon>
        <taxon>Paracoccaceae</taxon>
        <taxon>Cypionkella</taxon>
    </lineage>
</organism>
<feature type="transmembrane region" description="Helical" evidence="1">
    <location>
        <begin position="149"/>
        <end position="169"/>
    </location>
</feature>
<keyword evidence="1" id="KW-0472">Membrane</keyword>
<keyword evidence="1" id="KW-0812">Transmembrane</keyword>
<dbReference type="PANTHER" id="PTHR34219:SF1">
    <property type="entry name" value="PEPSY DOMAIN-CONTAINING PROTEIN"/>
    <property type="match status" value="1"/>
</dbReference>
<feature type="transmembrane region" description="Helical" evidence="1">
    <location>
        <begin position="199"/>
        <end position="220"/>
    </location>
</feature>
<dbReference type="Pfam" id="PF03929">
    <property type="entry name" value="PepSY_TM"/>
    <property type="match status" value="1"/>
</dbReference>
<keyword evidence="1" id="KW-1133">Transmembrane helix</keyword>
<sequence length="462" mass="49754">MSETSTAPAGVDKLYFAVWRWHFYAGLYVIPFLLMLAITGIVMVWFTSISPESGERLVLTPQAQTQTISAQEAAALATHPKGKIGQYIAPRSPVNPALFRVDLADSRRVIAVDPYTGAVLRDTQDGASWYTLANDIHGTLLIGTLGDRLIEIAASLGLLLVVTGVYLVWPRNGAGLRSLLVPNLRARGRAWWKSLHGVLGFWISLGLVFFLISGLSWAGIWGEKYVQAWATFPAEKWDNVPLSDARHKDMNMTADDTVPWGLEQTPMPMSGSDAGVTGLPMGVPVVLENVVALGRAIGFQGRFQVAVPADDAGVWTLSQDSNSYDGPDPTADRTVHIDQFTGKILADVGFADYGLAAKSMAVGIALHEGQLGLWNVVLNIGFCLIVVFVCVSGVAMWWKRRPSGARRLGAPPMPAGVPLRGVALIALVLGVAFPMLGAVLVAVLALDFLLLQNLPAMKRTFS</sequence>
<dbReference type="Proteomes" id="UP001157355">
    <property type="component" value="Unassembled WGS sequence"/>
</dbReference>
<feature type="transmembrane region" description="Helical" evidence="1">
    <location>
        <begin position="23"/>
        <end position="46"/>
    </location>
</feature>
<gene>
    <name evidence="2" type="ORF">GCM10010873_05010</name>
</gene>
<comment type="caution">
    <text evidence="2">The sequence shown here is derived from an EMBL/GenBank/DDBJ whole genome shotgun (WGS) entry which is preliminary data.</text>
</comment>
<evidence type="ECO:0000313" key="2">
    <source>
        <dbReference type="EMBL" id="GLS85528.1"/>
    </source>
</evidence>
<evidence type="ECO:0000313" key="3">
    <source>
        <dbReference type="Proteomes" id="UP001157355"/>
    </source>
</evidence>
<dbReference type="PANTHER" id="PTHR34219">
    <property type="entry name" value="IRON-REGULATED INNER MEMBRANE PROTEIN-RELATED"/>
    <property type="match status" value="1"/>
</dbReference>
<dbReference type="InterPro" id="IPR005625">
    <property type="entry name" value="PepSY-ass_TM"/>
</dbReference>
<feature type="transmembrane region" description="Helical" evidence="1">
    <location>
        <begin position="418"/>
        <end position="451"/>
    </location>
</feature>
<evidence type="ECO:0000256" key="1">
    <source>
        <dbReference type="SAM" id="Phobius"/>
    </source>
</evidence>
<dbReference type="EMBL" id="BSPP01000002">
    <property type="protein sequence ID" value="GLS85528.1"/>
    <property type="molecule type" value="Genomic_DNA"/>
</dbReference>
<feature type="transmembrane region" description="Helical" evidence="1">
    <location>
        <begin position="376"/>
        <end position="398"/>
    </location>
</feature>
<name>A0AA37TQX2_9RHOB</name>
<dbReference type="RefSeq" id="WP_284323740.1">
    <property type="nucleotide sequence ID" value="NZ_BSPP01000002.1"/>
</dbReference>